<name>A0ABW0KDZ3_9BACL</name>
<keyword evidence="2" id="KW-1185">Reference proteome</keyword>
<proteinExistence type="predicted"/>
<comment type="caution">
    <text evidence="1">The sequence shown here is derived from an EMBL/GenBank/DDBJ whole genome shotgun (WGS) entry which is preliminary data.</text>
</comment>
<gene>
    <name evidence="1" type="ORF">ACFPOG_21185</name>
</gene>
<protein>
    <submittedName>
        <fullName evidence="1">Spore gernimation protein GerPD</fullName>
    </submittedName>
</protein>
<sequence length="60" mass="6522">MINFCVENKQLNVGNVRIIGVASSSIFLIGDTKNITLSSMFDTPPESVIISPFVPLPAER</sequence>
<organism evidence="1 2">
    <name type="scientific">Paenibacillus aestuarii</name>
    <dbReference type="NCBI Taxonomy" id="516965"/>
    <lineage>
        <taxon>Bacteria</taxon>
        <taxon>Bacillati</taxon>
        <taxon>Bacillota</taxon>
        <taxon>Bacilli</taxon>
        <taxon>Bacillales</taxon>
        <taxon>Paenibacillaceae</taxon>
        <taxon>Paenibacillus</taxon>
    </lineage>
</organism>
<accession>A0ABW0KDZ3</accession>
<evidence type="ECO:0000313" key="1">
    <source>
        <dbReference type="EMBL" id="MFC5450772.1"/>
    </source>
</evidence>
<evidence type="ECO:0000313" key="2">
    <source>
        <dbReference type="Proteomes" id="UP001596044"/>
    </source>
</evidence>
<dbReference type="RefSeq" id="WP_377525822.1">
    <property type="nucleotide sequence ID" value="NZ_JAQFVF010000022.1"/>
</dbReference>
<dbReference type="EMBL" id="JBHSMJ010000029">
    <property type="protein sequence ID" value="MFC5450772.1"/>
    <property type="molecule type" value="Genomic_DNA"/>
</dbReference>
<reference evidence="2" key="1">
    <citation type="journal article" date="2019" name="Int. J. Syst. Evol. Microbiol.">
        <title>The Global Catalogue of Microorganisms (GCM) 10K type strain sequencing project: providing services to taxonomists for standard genome sequencing and annotation.</title>
        <authorList>
            <consortium name="The Broad Institute Genomics Platform"/>
            <consortium name="The Broad Institute Genome Sequencing Center for Infectious Disease"/>
            <person name="Wu L."/>
            <person name="Ma J."/>
        </authorList>
    </citation>
    <scope>NUCLEOTIDE SEQUENCE [LARGE SCALE GENOMIC DNA]</scope>
    <source>
        <strain evidence="2">KACC 11904</strain>
    </source>
</reference>
<dbReference type="Proteomes" id="UP001596044">
    <property type="component" value="Unassembled WGS sequence"/>
</dbReference>